<dbReference type="KEGG" id="peu:105114133"/>
<sequence>MTAAVAPWKQQVLQRGASLYVGDLDPEVTETDLRAAFYHVGPISSLRLCRCRLTGKSLCYAYVNLYSHAQASKALGLLNHTNLKGKPMRIMWCQRDPFARKTGFANLFVKNIDFSISSSCLESIFSKYGTILSCKVAGENGWSKGFGFVQFESQDSALAAQTALHDTMLGGKKLHVCKFVKKTERTAAAPCEVFTNLYVKNLDETITEDGLKDMFSVVGDVSSVAIMMDHEGKSKHFGFVNFKSPDDAKRAVDVMNGSVVGSKTLFVGKAQRKSERTMILKQEYKDLHNRSTEKLRALNLYVKNLNVDIDDKKLKEVFSAYGKILSVKVICHNDGTSKQFGFVCFASPQEANKALVALNGALLEGKILHVAKAQCKKDRHQEWHKFSGQNQPQSFYPSNCNTVSSALHPLHFNFDRSPHLPFLHHPMFCQHFGAHFGVQHPFMAQNYKQKFSTYMPVAETPLGSTLNTRDKSYQQHSLKFATSNFSNRDLKLGSAGGQKLGSEKKGSKSGAAVEDISTGSPSTKCLPAAKSTDSTVINIGSLLQPVVKKLEVCGFSIPLPSPERHHKTHWK</sequence>
<dbReference type="PROSITE" id="PS50102">
    <property type="entry name" value="RRM"/>
    <property type="match status" value="4"/>
</dbReference>
<evidence type="ECO:0000313" key="12">
    <source>
        <dbReference type="Proteomes" id="UP000694918"/>
    </source>
</evidence>
<dbReference type="InterPro" id="IPR012677">
    <property type="entry name" value="Nucleotide-bd_a/b_plait_sf"/>
</dbReference>
<evidence type="ECO:0000313" key="14">
    <source>
        <dbReference type="RefSeq" id="XP_011008868.1"/>
    </source>
</evidence>
<accession>A0AAJ6TD10</accession>
<evidence type="ECO:0000313" key="13">
    <source>
        <dbReference type="RefSeq" id="XP_011008867.1"/>
    </source>
</evidence>
<keyword evidence="6 9" id="KW-0694">RNA-binding</keyword>
<feature type="domain" description="RRM" evidence="11">
    <location>
        <begin position="17"/>
        <end position="95"/>
    </location>
</feature>
<comment type="function">
    <text evidence="8">Binds the poly(A) tail of mRNA. Appears to be an important mediator of the multiple roles of the poly(A) tail in mRNA biogenesis, stability and translation.</text>
</comment>
<dbReference type="FunFam" id="3.30.70.330:FF:000651">
    <property type="entry name" value="Poly(A) binding protein cytoplasmic 1 like"/>
    <property type="match status" value="2"/>
</dbReference>
<dbReference type="InterPro" id="IPR000504">
    <property type="entry name" value="RRM_dom"/>
</dbReference>
<protein>
    <submittedName>
        <fullName evidence="13 14">Polyadenylate-binding protein 4-like isoform X1</fullName>
    </submittedName>
</protein>
<feature type="domain" description="RRM" evidence="11">
    <location>
        <begin position="105"/>
        <end position="176"/>
    </location>
</feature>
<evidence type="ECO:0000256" key="4">
    <source>
        <dbReference type="ARBA" id="ARBA00022490"/>
    </source>
</evidence>
<keyword evidence="7" id="KW-0539">Nucleus</keyword>
<gene>
    <name evidence="13 14" type="primary">LOC105114133</name>
</gene>
<evidence type="ECO:0000256" key="8">
    <source>
        <dbReference type="ARBA" id="ARBA00054110"/>
    </source>
</evidence>
<evidence type="ECO:0000256" key="6">
    <source>
        <dbReference type="ARBA" id="ARBA00022884"/>
    </source>
</evidence>
<dbReference type="SMART" id="SM00360">
    <property type="entry name" value="RRM"/>
    <property type="match status" value="4"/>
</dbReference>
<dbReference type="InterPro" id="IPR003954">
    <property type="entry name" value="RRM_euk-type"/>
</dbReference>
<evidence type="ECO:0000259" key="11">
    <source>
        <dbReference type="PROSITE" id="PS50102"/>
    </source>
</evidence>
<evidence type="ECO:0000256" key="2">
    <source>
        <dbReference type="ARBA" id="ARBA00004496"/>
    </source>
</evidence>
<dbReference type="PANTHER" id="PTHR24012">
    <property type="entry name" value="RNA BINDING PROTEIN"/>
    <property type="match status" value="1"/>
</dbReference>
<dbReference type="Pfam" id="PF00076">
    <property type="entry name" value="RRM_1"/>
    <property type="match status" value="4"/>
</dbReference>
<evidence type="ECO:0000256" key="9">
    <source>
        <dbReference type="PROSITE-ProRule" id="PRU00176"/>
    </source>
</evidence>
<comment type="similarity">
    <text evidence="3">Belongs to the polyadenylate-binding protein type-1 family.</text>
</comment>
<dbReference type="Gene3D" id="3.30.70.330">
    <property type="match status" value="4"/>
</dbReference>
<reference evidence="13 14" key="1">
    <citation type="submission" date="2025-04" db="UniProtKB">
        <authorList>
            <consortium name="RefSeq"/>
        </authorList>
    </citation>
    <scope>IDENTIFICATION</scope>
</reference>
<evidence type="ECO:0000256" key="7">
    <source>
        <dbReference type="ARBA" id="ARBA00023242"/>
    </source>
</evidence>
<proteinExistence type="inferred from homology"/>
<dbReference type="SMART" id="SM00361">
    <property type="entry name" value="RRM_1"/>
    <property type="match status" value="3"/>
</dbReference>
<evidence type="ECO:0000256" key="3">
    <source>
        <dbReference type="ARBA" id="ARBA00008557"/>
    </source>
</evidence>
<dbReference type="PRINTS" id="PR00961">
    <property type="entry name" value="HUDSXLRNA"/>
</dbReference>
<dbReference type="GO" id="GO:0003723">
    <property type="term" value="F:RNA binding"/>
    <property type="evidence" value="ECO:0007669"/>
    <property type="project" value="UniProtKB-UniRule"/>
</dbReference>
<evidence type="ECO:0000256" key="5">
    <source>
        <dbReference type="ARBA" id="ARBA00022737"/>
    </source>
</evidence>
<name>A0AAJ6TD10_POPEU</name>
<dbReference type="GeneID" id="105114133"/>
<feature type="domain" description="RRM" evidence="11">
    <location>
        <begin position="195"/>
        <end position="272"/>
    </location>
</feature>
<dbReference type="GO" id="GO:0005634">
    <property type="term" value="C:nucleus"/>
    <property type="evidence" value="ECO:0007669"/>
    <property type="project" value="UniProtKB-SubCell"/>
</dbReference>
<evidence type="ECO:0000256" key="10">
    <source>
        <dbReference type="SAM" id="MobiDB-lite"/>
    </source>
</evidence>
<comment type="subcellular location">
    <subcellularLocation>
        <location evidence="2">Cytoplasm</location>
    </subcellularLocation>
    <subcellularLocation>
        <location evidence="1">Nucleus</location>
    </subcellularLocation>
</comment>
<organism evidence="12 14">
    <name type="scientific">Populus euphratica</name>
    <name type="common">Euphrates poplar</name>
    <dbReference type="NCBI Taxonomy" id="75702"/>
    <lineage>
        <taxon>Eukaryota</taxon>
        <taxon>Viridiplantae</taxon>
        <taxon>Streptophyta</taxon>
        <taxon>Embryophyta</taxon>
        <taxon>Tracheophyta</taxon>
        <taxon>Spermatophyta</taxon>
        <taxon>Magnoliopsida</taxon>
        <taxon>eudicotyledons</taxon>
        <taxon>Gunneridae</taxon>
        <taxon>Pentapetalae</taxon>
        <taxon>rosids</taxon>
        <taxon>fabids</taxon>
        <taxon>Malpighiales</taxon>
        <taxon>Salicaceae</taxon>
        <taxon>Saliceae</taxon>
        <taxon>Populus</taxon>
    </lineage>
</organism>
<dbReference type="GO" id="GO:0005737">
    <property type="term" value="C:cytoplasm"/>
    <property type="evidence" value="ECO:0007669"/>
    <property type="project" value="UniProtKB-SubCell"/>
</dbReference>
<keyword evidence="5" id="KW-0677">Repeat</keyword>
<dbReference type="InterPro" id="IPR035979">
    <property type="entry name" value="RBD_domain_sf"/>
</dbReference>
<dbReference type="GO" id="GO:1990904">
    <property type="term" value="C:ribonucleoprotein complex"/>
    <property type="evidence" value="ECO:0007669"/>
    <property type="project" value="InterPro"/>
</dbReference>
<dbReference type="Proteomes" id="UP000694918">
    <property type="component" value="Unplaced"/>
</dbReference>
<dbReference type="RefSeq" id="XP_011008867.1">
    <property type="nucleotide sequence ID" value="XM_011010565.1"/>
</dbReference>
<keyword evidence="12" id="KW-1185">Reference proteome</keyword>
<dbReference type="AlphaFoldDB" id="A0AAJ6TD10"/>
<feature type="domain" description="RRM" evidence="11">
    <location>
        <begin position="298"/>
        <end position="375"/>
    </location>
</feature>
<evidence type="ECO:0000256" key="1">
    <source>
        <dbReference type="ARBA" id="ARBA00004123"/>
    </source>
</evidence>
<dbReference type="RefSeq" id="XP_011008868.1">
    <property type="nucleotide sequence ID" value="XM_011010566.1"/>
</dbReference>
<dbReference type="SUPFAM" id="SSF54928">
    <property type="entry name" value="RNA-binding domain, RBD"/>
    <property type="match status" value="3"/>
</dbReference>
<dbReference type="InterPro" id="IPR002343">
    <property type="entry name" value="Hud_Sxl_RNA"/>
</dbReference>
<feature type="region of interest" description="Disordered" evidence="10">
    <location>
        <begin position="492"/>
        <end position="525"/>
    </location>
</feature>
<keyword evidence="4" id="KW-0963">Cytoplasm</keyword>